<protein>
    <submittedName>
        <fullName evidence="2">Fatty acid metabolism regulator protein</fullName>
    </submittedName>
</protein>
<gene>
    <name evidence="2" type="primary">fadR</name>
    <name evidence="2" type="ORF">LAS9267_01660</name>
</gene>
<organism evidence="2 3">
    <name type="scientific">Latilactobacillus sakei</name>
    <name type="common">Lactobacillus sakei</name>
    <dbReference type="NCBI Taxonomy" id="1599"/>
    <lineage>
        <taxon>Bacteria</taxon>
        <taxon>Bacillati</taxon>
        <taxon>Bacillota</taxon>
        <taxon>Bacilli</taxon>
        <taxon>Lactobacillales</taxon>
        <taxon>Lactobacillaceae</taxon>
        <taxon>Latilactobacillus</taxon>
    </lineage>
</organism>
<keyword evidence="1" id="KW-0238">DNA-binding</keyword>
<dbReference type="Pfam" id="PF00440">
    <property type="entry name" value="TetR_N"/>
    <property type="match status" value="1"/>
</dbReference>
<sequence length="211" mass="24097">MESNLFNDYQEWFDQQEMPAGKRKVLKAGVELFAKQGYDGTSTAQIATQAGVSQATIFKYFKTKQDLLLAIVKPMIHNLFPVVRDDFLAHLQQPTDLSTLVHYVVADRYHFLKTNASLLEILLTQLLVDGQVRQLFLEVIVASRPAFENSVLKMVFEEQLVRAEITLSDFIRTIVGQLLAYFFQNKLMPTDQVDEATDLARIERIIINGLQ</sequence>
<dbReference type="PROSITE" id="PS01081">
    <property type="entry name" value="HTH_TETR_1"/>
    <property type="match status" value="1"/>
</dbReference>
<dbReference type="PANTHER" id="PTHR43479">
    <property type="entry name" value="ACREF/ENVCD OPERON REPRESSOR-RELATED"/>
    <property type="match status" value="1"/>
</dbReference>
<dbReference type="PRINTS" id="PR00455">
    <property type="entry name" value="HTHTETR"/>
</dbReference>
<accession>A0A094YTS5</accession>
<dbReference type="AlphaFoldDB" id="A0A094YTS5"/>
<dbReference type="InterPro" id="IPR001647">
    <property type="entry name" value="HTH_TetR"/>
</dbReference>
<name>A0A094YTS5_LATSK</name>
<dbReference type="EMBL" id="OKRC01000008">
    <property type="protein sequence ID" value="SPE22323.1"/>
    <property type="molecule type" value="Genomic_DNA"/>
</dbReference>
<dbReference type="GeneID" id="57133060"/>
<dbReference type="InterPro" id="IPR009057">
    <property type="entry name" value="Homeodomain-like_sf"/>
</dbReference>
<evidence type="ECO:0000256" key="1">
    <source>
        <dbReference type="ARBA" id="ARBA00023125"/>
    </source>
</evidence>
<dbReference type="Gene3D" id="1.10.357.10">
    <property type="entry name" value="Tetracycline Repressor, domain 2"/>
    <property type="match status" value="1"/>
</dbReference>
<dbReference type="InterPro" id="IPR050624">
    <property type="entry name" value="HTH-type_Tx_Regulator"/>
</dbReference>
<comment type="caution">
    <text evidence="2">The sequence shown here is derived from an EMBL/GenBank/DDBJ whole genome shotgun (WGS) entry which is preliminary data.</text>
</comment>
<proteinExistence type="predicted"/>
<dbReference type="RefSeq" id="WP_035147417.1">
    <property type="nucleotide sequence ID" value="NZ_CAKMCP010000006.1"/>
</dbReference>
<dbReference type="SUPFAM" id="SSF46689">
    <property type="entry name" value="Homeodomain-like"/>
    <property type="match status" value="1"/>
</dbReference>
<dbReference type="GO" id="GO:0003677">
    <property type="term" value="F:DNA binding"/>
    <property type="evidence" value="ECO:0007669"/>
    <property type="project" value="UniProtKB-UniRule"/>
</dbReference>
<dbReference type="InterPro" id="IPR023772">
    <property type="entry name" value="DNA-bd_HTH_TetR-type_CS"/>
</dbReference>
<dbReference type="Proteomes" id="UP000239650">
    <property type="component" value="Unassembled WGS sequence"/>
</dbReference>
<reference evidence="2 3" key="1">
    <citation type="submission" date="2018-02" db="EMBL/GenBank/DDBJ databases">
        <authorList>
            <person name="Rodrigo-Torres L."/>
            <person name="Arahal R. D."/>
            <person name="Lucena T."/>
        </authorList>
    </citation>
    <scope>NUCLEOTIDE SEQUENCE [LARGE SCALE GENOMIC DNA]</scope>
    <source>
        <strain evidence="2 3">CECT 9267</strain>
    </source>
</reference>
<dbReference type="PROSITE" id="PS50977">
    <property type="entry name" value="HTH_TETR_2"/>
    <property type="match status" value="1"/>
</dbReference>
<evidence type="ECO:0000313" key="3">
    <source>
        <dbReference type="Proteomes" id="UP000239650"/>
    </source>
</evidence>
<evidence type="ECO:0000313" key="2">
    <source>
        <dbReference type="EMBL" id="SPE22323.1"/>
    </source>
</evidence>
<dbReference type="PANTHER" id="PTHR43479:SF11">
    <property type="entry name" value="ACREF_ENVCD OPERON REPRESSOR-RELATED"/>
    <property type="match status" value="1"/>
</dbReference>